<evidence type="ECO:0000256" key="1">
    <source>
        <dbReference type="ARBA" id="ARBA00004141"/>
    </source>
</evidence>
<feature type="transmembrane region" description="Helical" evidence="7">
    <location>
        <begin position="407"/>
        <end position="428"/>
    </location>
</feature>
<feature type="transmembrane region" description="Helical" evidence="7">
    <location>
        <begin position="67"/>
        <end position="87"/>
    </location>
</feature>
<dbReference type="PANTHER" id="PTHR23504:SF15">
    <property type="entry name" value="MAJOR FACILITATOR SUPERFAMILY (MFS) PROFILE DOMAIN-CONTAINING PROTEIN"/>
    <property type="match status" value="1"/>
</dbReference>
<organism evidence="9 10">
    <name type="scientific">Tetraparma gracilis</name>
    <dbReference type="NCBI Taxonomy" id="2962635"/>
    <lineage>
        <taxon>Eukaryota</taxon>
        <taxon>Sar</taxon>
        <taxon>Stramenopiles</taxon>
        <taxon>Ochrophyta</taxon>
        <taxon>Bolidophyceae</taxon>
        <taxon>Parmales</taxon>
        <taxon>Triparmaceae</taxon>
        <taxon>Tetraparma</taxon>
    </lineage>
</organism>
<evidence type="ECO:0000256" key="2">
    <source>
        <dbReference type="ARBA" id="ARBA00022448"/>
    </source>
</evidence>
<dbReference type="Pfam" id="PF07690">
    <property type="entry name" value="MFS_1"/>
    <property type="match status" value="1"/>
</dbReference>
<feature type="region of interest" description="Disordered" evidence="6">
    <location>
        <begin position="436"/>
        <end position="464"/>
    </location>
</feature>
<keyword evidence="4 7" id="KW-1133">Transmembrane helix</keyword>
<gene>
    <name evidence="9" type="ORF">TeGR_g12971</name>
</gene>
<dbReference type="Proteomes" id="UP001165060">
    <property type="component" value="Unassembled WGS sequence"/>
</dbReference>
<dbReference type="InterPro" id="IPR001958">
    <property type="entry name" value="Tet-R_TetA/multi-R_MdtG-like"/>
</dbReference>
<comment type="subcellular location">
    <subcellularLocation>
        <location evidence="1">Membrane</location>
        <topology evidence="1">Multi-pass membrane protein</topology>
    </subcellularLocation>
</comment>
<evidence type="ECO:0000259" key="8">
    <source>
        <dbReference type="PROSITE" id="PS50850"/>
    </source>
</evidence>
<dbReference type="SUPFAM" id="SSF103473">
    <property type="entry name" value="MFS general substrate transporter"/>
    <property type="match status" value="1"/>
</dbReference>
<evidence type="ECO:0000256" key="4">
    <source>
        <dbReference type="ARBA" id="ARBA00022989"/>
    </source>
</evidence>
<feature type="transmembrane region" description="Helical" evidence="7">
    <location>
        <begin position="96"/>
        <end position="115"/>
    </location>
</feature>
<keyword evidence="2" id="KW-0813">Transport</keyword>
<feature type="transmembrane region" description="Helical" evidence="7">
    <location>
        <begin position="153"/>
        <end position="178"/>
    </location>
</feature>
<evidence type="ECO:0000256" key="7">
    <source>
        <dbReference type="SAM" id="Phobius"/>
    </source>
</evidence>
<dbReference type="PANTHER" id="PTHR23504">
    <property type="entry name" value="MAJOR FACILITATOR SUPERFAMILY DOMAIN-CONTAINING PROTEIN 10"/>
    <property type="match status" value="1"/>
</dbReference>
<accession>A0ABQ6MK06</accession>
<feature type="transmembrane region" description="Helical" evidence="7">
    <location>
        <begin position="313"/>
        <end position="333"/>
    </location>
</feature>
<dbReference type="Gene3D" id="1.20.1250.20">
    <property type="entry name" value="MFS general substrate transporter like domains"/>
    <property type="match status" value="1"/>
</dbReference>
<evidence type="ECO:0000256" key="6">
    <source>
        <dbReference type="SAM" id="MobiDB-lite"/>
    </source>
</evidence>
<feature type="transmembrane region" description="Helical" evidence="7">
    <location>
        <begin position="33"/>
        <end position="55"/>
    </location>
</feature>
<sequence>MCASKNPPEESPPRPAADEAAAASAIMTKLKSVYISVFIDVLGIGLVIPVLPYLILSFDNTGAAEVGLTIAAFSLCQIPGSIIFGAISDKYGRRPVLLLSIFSSAVSFLLCAFARDLPFIIAARCVSGLTGGSISVAQAYVADVTTVDERPRFLGLIGATIGIAFTFGPGIGAGVAAAMDAAGASIQQQYSGVFFLAAGFSFLGFAFACRNLEESSGAGGAEPAAVEVASGAAPAPARRSAVAVPILLVALAMFASNYAFTVMQSTYGVLIFEEWGWSTGALGLILVLSGLEIAVLQGKLIKGLVDATGKHGASFLACLCLGGGLALLPYTLFSKPLHFFSFALHVAGFSIGQTALPALLSRFASKEDQGKSLGLGQAFQAAARVAAPVASGFLYDNSKDIVGSEYAAPYIVGGAICVAAGLPLLCMLSKSRAEKEGAGSGSKVEEEEGGGAGEGGQGGAIVEAEMVEVNL</sequence>
<proteinExistence type="predicted"/>
<evidence type="ECO:0000313" key="9">
    <source>
        <dbReference type="EMBL" id="GMI27330.1"/>
    </source>
</evidence>
<comment type="caution">
    <text evidence="9">The sequence shown here is derived from an EMBL/GenBank/DDBJ whole genome shotgun (WGS) entry which is preliminary data.</text>
</comment>
<evidence type="ECO:0000256" key="3">
    <source>
        <dbReference type="ARBA" id="ARBA00022692"/>
    </source>
</evidence>
<feature type="transmembrane region" description="Helical" evidence="7">
    <location>
        <begin position="280"/>
        <end position="301"/>
    </location>
</feature>
<dbReference type="InterPro" id="IPR036259">
    <property type="entry name" value="MFS_trans_sf"/>
</dbReference>
<protein>
    <recommendedName>
        <fullName evidence="8">Major facilitator superfamily (MFS) profile domain-containing protein</fullName>
    </recommendedName>
</protein>
<keyword evidence="3 7" id="KW-0812">Transmembrane</keyword>
<dbReference type="PRINTS" id="PR01035">
    <property type="entry name" value="TCRTETA"/>
</dbReference>
<name>A0ABQ6MK06_9STRA</name>
<evidence type="ECO:0000313" key="10">
    <source>
        <dbReference type="Proteomes" id="UP001165060"/>
    </source>
</evidence>
<dbReference type="InterPro" id="IPR020846">
    <property type="entry name" value="MFS_dom"/>
</dbReference>
<dbReference type="InterPro" id="IPR011701">
    <property type="entry name" value="MFS"/>
</dbReference>
<keyword evidence="10" id="KW-1185">Reference proteome</keyword>
<feature type="transmembrane region" description="Helical" evidence="7">
    <location>
        <begin position="190"/>
        <end position="209"/>
    </location>
</feature>
<feature type="domain" description="Major facilitator superfamily (MFS) profile" evidence="8">
    <location>
        <begin position="29"/>
        <end position="432"/>
    </location>
</feature>
<feature type="transmembrane region" description="Helical" evidence="7">
    <location>
        <begin position="241"/>
        <end position="260"/>
    </location>
</feature>
<dbReference type="PROSITE" id="PS50850">
    <property type="entry name" value="MFS"/>
    <property type="match status" value="1"/>
</dbReference>
<keyword evidence="5 7" id="KW-0472">Membrane</keyword>
<dbReference type="EMBL" id="BRYB01002901">
    <property type="protein sequence ID" value="GMI27330.1"/>
    <property type="molecule type" value="Genomic_DNA"/>
</dbReference>
<feature type="compositionally biased region" description="Gly residues" evidence="6">
    <location>
        <begin position="450"/>
        <end position="459"/>
    </location>
</feature>
<evidence type="ECO:0000256" key="5">
    <source>
        <dbReference type="ARBA" id="ARBA00023136"/>
    </source>
</evidence>
<feature type="transmembrane region" description="Helical" evidence="7">
    <location>
        <begin position="121"/>
        <end position="141"/>
    </location>
</feature>
<dbReference type="CDD" id="cd17330">
    <property type="entry name" value="MFS_SLC46_TetA_like"/>
    <property type="match status" value="1"/>
</dbReference>
<reference evidence="9 10" key="1">
    <citation type="journal article" date="2023" name="Commun. Biol.">
        <title>Genome analysis of Parmales, the sister group of diatoms, reveals the evolutionary specialization of diatoms from phago-mixotrophs to photoautotrophs.</title>
        <authorList>
            <person name="Ban H."/>
            <person name="Sato S."/>
            <person name="Yoshikawa S."/>
            <person name="Yamada K."/>
            <person name="Nakamura Y."/>
            <person name="Ichinomiya M."/>
            <person name="Sato N."/>
            <person name="Blanc-Mathieu R."/>
            <person name="Endo H."/>
            <person name="Kuwata A."/>
            <person name="Ogata H."/>
        </authorList>
    </citation>
    <scope>NUCLEOTIDE SEQUENCE [LARGE SCALE GENOMIC DNA]</scope>
</reference>